<comment type="subcellular location">
    <subcellularLocation>
        <location evidence="1 14">Cytoplasm</location>
    </subcellularLocation>
</comment>
<comment type="caution">
    <text evidence="18">The sequence shown here is derived from an EMBL/GenBank/DDBJ whole genome shotgun (WGS) entry which is preliminary data.</text>
</comment>
<dbReference type="InterPro" id="IPR011006">
    <property type="entry name" value="CheY-like_superfamily"/>
</dbReference>
<dbReference type="PANTHER" id="PTHR44591">
    <property type="entry name" value="STRESS RESPONSE REGULATOR PROTEIN 1"/>
    <property type="match status" value="1"/>
</dbReference>
<dbReference type="AlphaFoldDB" id="A0A7X2P339"/>
<evidence type="ECO:0000256" key="3">
    <source>
        <dbReference type="ARBA" id="ARBA00022490"/>
    </source>
</evidence>
<evidence type="ECO:0000256" key="2">
    <source>
        <dbReference type="ARBA" id="ARBA00018672"/>
    </source>
</evidence>
<evidence type="ECO:0000256" key="13">
    <source>
        <dbReference type="ARBA" id="ARBA00024867"/>
    </source>
</evidence>
<evidence type="ECO:0000256" key="15">
    <source>
        <dbReference type="PIRSR" id="PIRSR002937-1"/>
    </source>
</evidence>
<dbReference type="SUPFAM" id="SSF46894">
    <property type="entry name" value="C-terminal effector domain of the bipartite response regulators"/>
    <property type="match status" value="1"/>
</dbReference>
<keyword evidence="5 16" id="KW-0597">Phosphoprotein</keyword>
<evidence type="ECO:0000256" key="7">
    <source>
        <dbReference type="ARBA" id="ARBA00022969"/>
    </source>
</evidence>
<dbReference type="InterPro" id="IPR012052">
    <property type="entry name" value="Spore_0_A"/>
</dbReference>
<dbReference type="GO" id="GO:0042173">
    <property type="term" value="P:regulation of sporulation resulting in formation of a cellular spore"/>
    <property type="evidence" value="ECO:0007669"/>
    <property type="project" value="InterPro"/>
</dbReference>
<evidence type="ECO:0000256" key="9">
    <source>
        <dbReference type="ARBA" id="ARBA00023015"/>
    </source>
</evidence>
<gene>
    <name evidence="18" type="primary">spo0A</name>
    <name evidence="18" type="ORF">FYJ57_05690</name>
</gene>
<proteinExistence type="predicted"/>
<dbReference type="Gene3D" id="3.40.50.2300">
    <property type="match status" value="1"/>
</dbReference>
<dbReference type="Proteomes" id="UP000440513">
    <property type="component" value="Unassembled WGS sequence"/>
</dbReference>
<reference evidence="18 19" key="1">
    <citation type="submission" date="2019-08" db="EMBL/GenBank/DDBJ databases">
        <title>In-depth cultivation of the pig gut microbiome towards novel bacterial diversity and tailored functional studies.</title>
        <authorList>
            <person name="Wylensek D."/>
            <person name="Hitch T.C.A."/>
            <person name="Clavel T."/>
        </authorList>
    </citation>
    <scope>NUCLEOTIDE SEQUENCE [LARGE SCALE GENOMIC DNA]</scope>
    <source>
        <strain evidence="18 19">BSM-380-WT-5A</strain>
    </source>
</reference>
<feature type="binding site" evidence="15">
    <location>
        <position position="11"/>
    </location>
    <ligand>
        <name>Ca(2+)</name>
        <dbReference type="ChEBI" id="CHEBI:29108"/>
    </ligand>
</feature>
<feature type="domain" description="Response regulatory" evidence="17">
    <location>
        <begin position="5"/>
        <end position="124"/>
    </location>
</feature>
<dbReference type="GO" id="GO:0003677">
    <property type="term" value="F:DNA binding"/>
    <property type="evidence" value="ECO:0007669"/>
    <property type="project" value="UniProtKB-KW"/>
</dbReference>
<dbReference type="GO" id="GO:0030435">
    <property type="term" value="P:sporulation resulting in formation of a cellular spore"/>
    <property type="evidence" value="ECO:0007669"/>
    <property type="project" value="UniProtKB-UniRule"/>
</dbReference>
<dbReference type="Pfam" id="PF08769">
    <property type="entry name" value="Spo0A_C"/>
    <property type="match status" value="1"/>
</dbReference>
<dbReference type="PIRSF" id="PIRSF002937">
    <property type="entry name" value="Res_reg_Spo0A"/>
    <property type="match status" value="1"/>
</dbReference>
<dbReference type="InterPro" id="IPR050595">
    <property type="entry name" value="Bact_response_regulator"/>
</dbReference>
<evidence type="ECO:0000256" key="5">
    <source>
        <dbReference type="ARBA" id="ARBA00022553"/>
    </source>
</evidence>
<dbReference type="InterPro" id="IPR016032">
    <property type="entry name" value="Sig_transdc_resp-reg_C-effctor"/>
</dbReference>
<dbReference type="GO" id="GO:0005509">
    <property type="term" value="F:calcium ion binding"/>
    <property type="evidence" value="ECO:0007669"/>
    <property type="project" value="UniProtKB-UniRule"/>
</dbReference>
<dbReference type="GO" id="GO:0005737">
    <property type="term" value="C:cytoplasm"/>
    <property type="evidence" value="ECO:0007669"/>
    <property type="project" value="UniProtKB-SubCell"/>
</dbReference>
<name>A0A7X2P339_9FIRM</name>
<dbReference type="SUPFAM" id="SSF52172">
    <property type="entry name" value="CheY-like"/>
    <property type="match status" value="1"/>
</dbReference>
<evidence type="ECO:0000256" key="4">
    <source>
        <dbReference type="ARBA" id="ARBA00022491"/>
    </source>
</evidence>
<evidence type="ECO:0000313" key="18">
    <source>
        <dbReference type="EMBL" id="MST66230.1"/>
    </source>
</evidence>
<dbReference type="PROSITE" id="PS50110">
    <property type="entry name" value="RESPONSE_REGULATORY"/>
    <property type="match status" value="1"/>
</dbReference>
<keyword evidence="8 14" id="KW-0902">Two-component regulatory system</keyword>
<evidence type="ECO:0000256" key="14">
    <source>
        <dbReference type="PIRNR" id="PIRNR002937"/>
    </source>
</evidence>
<dbReference type="GO" id="GO:0003700">
    <property type="term" value="F:DNA-binding transcription factor activity"/>
    <property type="evidence" value="ECO:0007669"/>
    <property type="project" value="InterPro"/>
</dbReference>
<evidence type="ECO:0000256" key="11">
    <source>
        <dbReference type="ARBA" id="ARBA00023159"/>
    </source>
</evidence>
<dbReference type="NCBIfam" id="TIGR02875">
    <property type="entry name" value="spore_0_A"/>
    <property type="match status" value="1"/>
</dbReference>
<keyword evidence="4 14" id="KW-0678">Repressor</keyword>
<evidence type="ECO:0000256" key="8">
    <source>
        <dbReference type="ARBA" id="ARBA00023012"/>
    </source>
</evidence>
<dbReference type="Gene3D" id="1.10.10.10">
    <property type="entry name" value="Winged helix-like DNA-binding domain superfamily/Winged helix DNA-binding domain"/>
    <property type="match status" value="1"/>
</dbReference>
<dbReference type="InterPro" id="IPR001789">
    <property type="entry name" value="Sig_transdc_resp-reg_receiver"/>
</dbReference>
<dbReference type="Pfam" id="PF00072">
    <property type="entry name" value="Response_reg"/>
    <property type="match status" value="1"/>
</dbReference>
<dbReference type="InterPro" id="IPR014879">
    <property type="entry name" value="Spo0A_C"/>
</dbReference>
<keyword evidence="10 14" id="KW-0238">DNA-binding</keyword>
<comment type="cofactor">
    <cofactor evidence="14 15">
        <name>Ca(2+)</name>
        <dbReference type="ChEBI" id="CHEBI:29108"/>
    </cofactor>
    <text evidence="14 15">Binds 1 Ca(2+) ion per subunit.</text>
</comment>
<dbReference type="PANTHER" id="PTHR44591:SF3">
    <property type="entry name" value="RESPONSE REGULATORY DOMAIN-CONTAINING PROTEIN"/>
    <property type="match status" value="1"/>
</dbReference>
<keyword evidence="6 14" id="KW-0106">Calcium</keyword>
<feature type="binding site" evidence="15">
    <location>
        <position position="10"/>
    </location>
    <ligand>
        <name>Ca(2+)</name>
        <dbReference type="ChEBI" id="CHEBI:29108"/>
    </ligand>
</feature>
<evidence type="ECO:0000256" key="16">
    <source>
        <dbReference type="PROSITE-ProRule" id="PRU00169"/>
    </source>
</evidence>
<feature type="modified residue" description="4-aspartylphosphate" evidence="16">
    <location>
        <position position="56"/>
    </location>
</feature>
<evidence type="ECO:0000256" key="10">
    <source>
        <dbReference type="ARBA" id="ARBA00023125"/>
    </source>
</evidence>
<comment type="function">
    <text evidence="13 14">May play the central regulatory role in sporulation. It may be an element of the effector pathway responsible for the activation of sporulation genes in response to nutritional stress. Spo0A may act in concert with spo0H (a sigma factor) to control the expression of some genes that are critical to the sporulation process.</text>
</comment>
<evidence type="ECO:0000313" key="19">
    <source>
        <dbReference type="Proteomes" id="UP000440513"/>
    </source>
</evidence>
<evidence type="ECO:0000256" key="1">
    <source>
        <dbReference type="ARBA" id="ARBA00004496"/>
    </source>
</evidence>
<keyword evidence="19" id="KW-1185">Reference proteome</keyword>
<dbReference type="SMART" id="SM00448">
    <property type="entry name" value="REC"/>
    <property type="match status" value="1"/>
</dbReference>
<organism evidence="18 19">
    <name type="scientific">Oliverpabstia intestinalis</name>
    <dbReference type="NCBI Taxonomy" id="2606633"/>
    <lineage>
        <taxon>Bacteria</taxon>
        <taxon>Bacillati</taxon>
        <taxon>Bacillota</taxon>
        <taxon>Clostridia</taxon>
        <taxon>Lachnospirales</taxon>
        <taxon>Lachnospiraceae</taxon>
        <taxon>Oliverpabstia</taxon>
    </lineage>
</organism>
<dbReference type="RefSeq" id="WP_154431951.1">
    <property type="nucleotide sequence ID" value="NZ_VUMS01000008.1"/>
</dbReference>
<evidence type="ECO:0000256" key="6">
    <source>
        <dbReference type="ARBA" id="ARBA00022837"/>
    </source>
</evidence>
<dbReference type="GO" id="GO:0051606">
    <property type="term" value="P:detection of stimulus"/>
    <property type="evidence" value="ECO:0007669"/>
    <property type="project" value="UniProtKB-UniRule"/>
</dbReference>
<keyword evidence="9 14" id="KW-0805">Transcription regulation</keyword>
<accession>A0A7X2P339</accession>
<keyword evidence="7 14" id="KW-0749">Sporulation</keyword>
<sequence length="268" mass="30339">MEKLNVAIADDNERMVDLLSTLVKGDKELELVGQAADGQEIYKIIKEKEPDVVLLDIIMPKMDGITVMEKLNEDPSVRKRPAFIIISAVGQERIIEDAFRLGACYYIMKPFDNDMVLNRIKQLRKFGKGIRRENRGTGNLGRAGEISEKNLQIDVTDIIHEIGVPAHIKGYQYLRDAIMMSVEDMEMLNSITKILYPTIAKKHQTTPSRVERAIRHAIEVAWSRGKMDTIDALFGYTVSNGKGKPTNSEFIALIADKIRLEYEHGTLH</sequence>
<keyword evidence="12 14" id="KW-0804">Transcription</keyword>
<keyword evidence="14 15" id="KW-0479">Metal-binding</keyword>
<dbReference type="InterPro" id="IPR036388">
    <property type="entry name" value="WH-like_DNA-bd_sf"/>
</dbReference>
<feature type="binding site" evidence="15">
    <location>
        <position position="56"/>
    </location>
    <ligand>
        <name>Ca(2+)</name>
        <dbReference type="ChEBI" id="CHEBI:29108"/>
    </ligand>
</feature>
<evidence type="ECO:0000259" key="17">
    <source>
        <dbReference type="PROSITE" id="PS50110"/>
    </source>
</evidence>
<dbReference type="GO" id="GO:0000160">
    <property type="term" value="P:phosphorelay signal transduction system"/>
    <property type="evidence" value="ECO:0007669"/>
    <property type="project" value="UniProtKB-UniRule"/>
</dbReference>
<keyword evidence="3 14" id="KW-0963">Cytoplasm</keyword>
<dbReference type="EMBL" id="VUMS01000008">
    <property type="protein sequence ID" value="MST66230.1"/>
    <property type="molecule type" value="Genomic_DNA"/>
</dbReference>
<keyword evidence="11 14" id="KW-0010">Activator</keyword>
<evidence type="ECO:0000256" key="12">
    <source>
        <dbReference type="ARBA" id="ARBA00023163"/>
    </source>
</evidence>
<protein>
    <recommendedName>
        <fullName evidence="2 14">Stage 0 sporulation protein A homolog</fullName>
    </recommendedName>
</protein>